<accession>A0A9Q8P9F9</accession>
<dbReference type="RefSeq" id="XP_047762383.1">
    <property type="nucleotide sequence ID" value="XM_047905170.1"/>
</dbReference>
<evidence type="ECO:0000313" key="3">
    <source>
        <dbReference type="Proteomes" id="UP000756132"/>
    </source>
</evidence>
<dbReference type="KEGG" id="ffu:CLAFUR5_06022"/>
<dbReference type="OrthoDB" id="3648775at2759"/>
<evidence type="ECO:0000313" key="2">
    <source>
        <dbReference type="EMBL" id="UJO18017.1"/>
    </source>
</evidence>
<dbReference type="AlphaFoldDB" id="A0A9Q8P9F9"/>
<feature type="chain" id="PRO_5040212245" evidence="1">
    <location>
        <begin position="19"/>
        <end position="93"/>
    </location>
</feature>
<dbReference type="EMBL" id="CP090167">
    <property type="protein sequence ID" value="UJO18017.1"/>
    <property type="molecule type" value="Genomic_DNA"/>
</dbReference>
<protein>
    <submittedName>
        <fullName evidence="2">Ecp2-2</fullName>
    </submittedName>
</protein>
<name>A0A9Q8P9F9_PASFU</name>
<evidence type="ECO:0000256" key="1">
    <source>
        <dbReference type="SAM" id="SignalP"/>
    </source>
</evidence>
<sequence length="93" mass="9362">MQFTTTALAILLPAFAAAISNSCGGSSFVGVTANPGKNPLVSDCEALIADLAGDADWPVTTEGGSITSMGTFLSTLSLRPLVPGLVTRMSSIS</sequence>
<dbReference type="Proteomes" id="UP000756132">
    <property type="component" value="Chromosome 5"/>
</dbReference>
<proteinExistence type="predicted"/>
<gene>
    <name evidence="2" type="ORF">CLAFUR5_06022</name>
</gene>
<keyword evidence="3" id="KW-1185">Reference proteome</keyword>
<keyword evidence="1" id="KW-0732">Signal</keyword>
<feature type="signal peptide" evidence="1">
    <location>
        <begin position="1"/>
        <end position="18"/>
    </location>
</feature>
<organism evidence="2 3">
    <name type="scientific">Passalora fulva</name>
    <name type="common">Tomato leaf mold</name>
    <name type="synonym">Cladosporium fulvum</name>
    <dbReference type="NCBI Taxonomy" id="5499"/>
    <lineage>
        <taxon>Eukaryota</taxon>
        <taxon>Fungi</taxon>
        <taxon>Dikarya</taxon>
        <taxon>Ascomycota</taxon>
        <taxon>Pezizomycotina</taxon>
        <taxon>Dothideomycetes</taxon>
        <taxon>Dothideomycetidae</taxon>
        <taxon>Mycosphaerellales</taxon>
        <taxon>Mycosphaerellaceae</taxon>
        <taxon>Fulvia</taxon>
    </lineage>
</organism>
<reference evidence="2" key="1">
    <citation type="submission" date="2021-12" db="EMBL/GenBank/DDBJ databases">
        <authorList>
            <person name="Zaccaron A."/>
            <person name="Stergiopoulos I."/>
        </authorList>
    </citation>
    <scope>NUCLEOTIDE SEQUENCE</scope>
    <source>
        <strain evidence="2">Race5_Kim</strain>
    </source>
</reference>
<dbReference type="GeneID" id="71985900"/>
<reference evidence="2" key="2">
    <citation type="journal article" date="2022" name="Microb. Genom.">
        <title>A chromosome-scale genome assembly of the tomato pathogen Cladosporium fulvum reveals a compartmentalized genome architecture and the presence of a dispensable chromosome.</title>
        <authorList>
            <person name="Zaccaron A.Z."/>
            <person name="Chen L.H."/>
            <person name="Samaras A."/>
            <person name="Stergiopoulos I."/>
        </authorList>
    </citation>
    <scope>NUCLEOTIDE SEQUENCE</scope>
    <source>
        <strain evidence="2">Race5_Kim</strain>
    </source>
</reference>